<gene>
    <name evidence="2" type="ORF">GCM10010324_24820</name>
</gene>
<proteinExistence type="predicted"/>
<organism evidence="2 3">
    <name type="scientific">Streptomyces hiroshimensis</name>
    <dbReference type="NCBI Taxonomy" id="66424"/>
    <lineage>
        <taxon>Bacteria</taxon>
        <taxon>Bacillati</taxon>
        <taxon>Actinomycetota</taxon>
        <taxon>Actinomycetes</taxon>
        <taxon>Kitasatosporales</taxon>
        <taxon>Streptomycetaceae</taxon>
        <taxon>Streptomyces</taxon>
    </lineage>
</organism>
<dbReference type="RefSeq" id="WP_190021716.1">
    <property type="nucleotide sequence ID" value="NZ_BMUT01000004.1"/>
</dbReference>
<feature type="domain" description="DUF397" evidence="1">
    <location>
        <begin position="17"/>
        <end position="70"/>
    </location>
</feature>
<reference evidence="3" key="1">
    <citation type="journal article" date="2019" name="Int. J. Syst. Evol. Microbiol.">
        <title>The Global Catalogue of Microorganisms (GCM) 10K type strain sequencing project: providing services to taxonomists for standard genome sequencing and annotation.</title>
        <authorList>
            <consortium name="The Broad Institute Genomics Platform"/>
            <consortium name="The Broad Institute Genome Sequencing Center for Infectious Disease"/>
            <person name="Wu L."/>
            <person name="Ma J."/>
        </authorList>
    </citation>
    <scope>NUCLEOTIDE SEQUENCE [LARGE SCALE GENOMIC DNA]</scope>
    <source>
        <strain evidence="3">JCM 4586</strain>
    </source>
</reference>
<evidence type="ECO:0000313" key="2">
    <source>
        <dbReference type="EMBL" id="GGX78327.1"/>
    </source>
</evidence>
<dbReference type="Pfam" id="PF04149">
    <property type="entry name" value="DUF397"/>
    <property type="match status" value="1"/>
</dbReference>
<accession>A0ABQ2YBZ8</accession>
<evidence type="ECO:0000313" key="3">
    <source>
        <dbReference type="Proteomes" id="UP000659223"/>
    </source>
</evidence>
<dbReference type="EMBL" id="BMUT01000004">
    <property type="protein sequence ID" value="GGX78327.1"/>
    <property type="molecule type" value="Genomic_DNA"/>
</dbReference>
<comment type="caution">
    <text evidence="2">The sequence shown here is derived from an EMBL/GenBank/DDBJ whole genome shotgun (WGS) entry which is preliminary data.</text>
</comment>
<dbReference type="Proteomes" id="UP000659223">
    <property type="component" value="Unassembled WGS sequence"/>
</dbReference>
<protein>
    <recommendedName>
        <fullName evidence="1">DUF397 domain-containing protein</fullName>
    </recommendedName>
</protein>
<evidence type="ECO:0000259" key="1">
    <source>
        <dbReference type="Pfam" id="PF04149"/>
    </source>
</evidence>
<sequence>MSTDTRITALEAADESAWFKSSYSGDNHGVSCVSVAALTDNVAVRDSKQHNGPVFVTPTAAWSSFVREVRSGNWPA</sequence>
<keyword evidence="3" id="KW-1185">Reference proteome</keyword>
<dbReference type="InterPro" id="IPR007278">
    <property type="entry name" value="DUF397"/>
</dbReference>
<name>A0ABQ2YBZ8_9ACTN</name>